<keyword evidence="2" id="KW-1185">Reference proteome</keyword>
<protein>
    <submittedName>
        <fullName evidence="1">Uncharacterized protein</fullName>
    </submittedName>
</protein>
<evidence type="ECO:0000313" key="2">
    <source>
        <dbReference type="Proteomes" id="UP001145742"/>
    </source>
</evidence>
<name>A0ABQ9D739_9PASS</name>
<sequence length="78" mass="8471">MSSSVNGTLLLAHERVQCSTMGYCAAEEVVLRCIQLDAELIEGSKTDAESGLCHDHEFSPLSTEEVVEVINNPYKALS</sequence>
<comment type="caution">
    <text evidence="1">The sequence shown here is derived from an EMBL/GenBank/DDBJ whole genome shotgun (WGS) entry which is preliminary data.</text>
</comment>
<dbReference type="EMBL" id="WHWB01033841">
    <property type="protein sequence ID" value="KAJ7416313.1"/>
    <property type="molecule type" value="Genomic_DNA"/>
</dbReference>
<proteinExistence type="predicted"/>
<organism evidence="1 2">
    <name type="scientific">Willisornis vidua</name>
    <name type="common">Xingu scale-backed antbird</name>
    <dbReference type="NCBI Taxonomy" id="1566151"/>
    <lineage>
        <taxon>Eukaryota</taxon>
        <taxon>Metazoa</taxon>
        <taxon>Chordata</taxon>
        <taxon>Craniata</taxon>
        <taxon>Vertebrata</taxon>
        <taxon>Euteleostomi</taxon>
        <taxon>Archelosauria</taxon>
        <taxon>Archosauria</taxon>
        <taxon>Dinosauria</taxon>
        <taxon>Saurischia</taxon>
        <taxon>Theropoda</taxon>
        <taxon>Coelurosauria</taxon>
        <taxon>Aves</taxon>
        <taxon>Neognathae</taxon>
        <taxon>Neoaves</taxon>
        <taxon>Telluraves</taxon>
        <taxon>Australaves</taxon>
        <taxon>Passeriformes</taxon>
        <taxon>Thamnophilidae</taxon>
        <taxon>Willisornis</taxon>
    </lineage>
</organism>
<dbReference type="Proteomes" id="UP001145742">
    <property type="component" value="Unassembled WGS sequence"/>
</dbReference>
<accession>A0ABQ9D739</accession>
<gene>
    <name evidence="1" type="ORF">WISP_72342</name>
</gene>
<evidence type="ECO:0000313" key="1">
    <source>
        <dbReference type="EMBL" id="KAJ7416313.1"/>
    </source>
</evidence>
<reference evidence="1" key="1">
    <citation type="submission" date="2019-10" db="EMBL/GenBank/DDBJ databases">
        <authorList>
            <person name="Soares A.E.R."/>
            <person name="Aleixo A."/>
            <person name="Schneider P."/>
            <person name="Miyaki C.Y."/>
            <person name="Schneider M.P."/>
            <person name="Mello C."/>
            <person name="Vasconcelos A.T.R."/>
        </authorList>
    </citation>
    <scope>NUCLEOTIDE SEQUENCE</scope>
    <source>
        <tissue evidence="1">Muscle</tissue>
    </source>
</reference>